<evidence type="ECO:0000313" key="7">
    <source>
        <dbReference type="EMBL" id="MCQ4925704.1"/>
    </source>
</evidence>
<dbReference type="InterPro" id="IPR006680">
    <property type="entry name" value="Amidohydro-rel"/>
</dbReference>
<dbReference type="EC" id="3.5.1.25" evidence="7"/>
<dbReference type="PANTHER" id="PTHR11113:SF14">
    <property type="entry name" value="N-ACETYLGLUCOSAMINE-6-PHOSPHATE DEACETYLASE"/>
    <property type="match status" value="1"/>
</dbReference>
<dbReference type="Proteomes" id="UP001524478">
    <property type="component" value="Unassembled WGS sequence"/>
</dbReference>
<feature type="domain" description="Amidohydrolase-related" evidence="6">
    <location>
        <begin position="64"/>
        <end position="391"/>
    </location>
</feature>
<dbReference type="InterPro" id="IPR003764">
    <property type="entry name" value="GlcNAc_6-P_deAcase"/>
</dbReference>
<dbReference type="InterPro" id="IPR011059">
    <property type="entry name" value="Metal-dep_hydrolase_composite"/>
</dbReference>
<dbReference type="SUPFAM" id="SSF51338">
    <property type="entry name" value="Composite domain of metallo-dependent hydrolases"/>
    <property type="match status" value="1"/>
</dbReference>
<keyword evidence="4 5" id="KW-0119">Carbohydrate metabolism</keyword>
<proteinExistence type="inferred from homology"/>
<keyword evidence="2" id="KW-0479">Metal-binding</keyword>
<evidence type="ECO:0000259" key="6">
    <source>
        <dbReference type="Pfam" id="PF01979"/>
    </source>
</evidence>
<accession>A0ABT1SGT6</accession>
<dbReference type="PANTHER" id="PTHR11113">
    <property type="entry name" value="N-ACETYLGLUCOSAMINE-6-PHOSPHATE DEACETYLASE"/>
    <property type="match status" value="1"/>
</dbReference>
<organism evidence="7 8">
    <name type="scientific">Tissierella carlieri</name>
    <dbReference type="NCBI Taxonomy" id="689904"/>
    <lineage>
        <taxon>Bacteria</taxon>
        <taxon>Bacillati</taxon>
        <taxon>Bacillota</taxon>
        <taxon>Tissierellia</taxon>
        <taxon>Tissierellales</taxon>
        <taxon>Tissierellaceae</taxon>
        <taxon>Tissierella</taxon>
    </lineage>
</organism>
<keyword evidence="8" id="KW-1185">Reference proteome</keyword>
<dbReference type="EMBL" id="JANGAC010000027">
    <property type="protein sequence ID" value="MCQ4925704.1"/>
    <property type="molecule type" value="Genomic_DNA"/>
</dbReference>
<name>A0ABT1SGT6_9FIRM</name>
<evidence type="ECO:0000256" key="4">
    <source>
        <dbReference type="ARBA" id="ARBA00023277"/>
    </source>
</evidence>
<dbReference type="InterPro" id="IPR032466">
    <property type="entry name" value="Metal_Hydrolase"/>
</dbReference>
<dbReference type="NCBIfam" id="TIGR00221">
    <property type="entry name" value="nagA"/>
    <property type="match status" value="1"/>
</dbReference>
<evidence type="ECO:0000256" key="5">
    <source>
        <dbReference type="PIRNR" id="PIRNR038994"/>
    </source>
</evidence>
<keyword evidence="3 5" id="KW-0378">Hydrolase</keyword>
<reference evidence="7 8" key="1">
    <citation type="submission" date="2022-06" db="EMBL/GenBank/DDBJ databases">
        <title>Isolation of gut microbiota from human fecal samples.</title>
        <authorList>
            <person name="Pamer E.G."/>
            <person name="Barat B."/>
            <person name="Waligurski E."/>
            <person name="Medina S."/>
            <person name="Paddock L."/>
            <person name="Mostad J."/>
        </authorList>
    </citation>
    <scope>NUCLEOTIDE SEQUENCE [LARGE SCALE GENOMIC DNA]</scope>
    <source>
        <strain evidence="7 8">DFI.7.95</strain>
    </source>
</reference>
<dbReference type="Gene3D" id="3.20.20.140">
    <property type="entry name" value="Metal-dependent hydrolases"/>
    <property type="match status" value="1"/>
</dbReference>
<comment type="similarity">
    <text evidence="1 5">Belongs to the metallo-dependent hydrolases superfamily. NagA family.</text>
</comment>
<gene>
    <name evidence="7" type="primary">nagA</name>
    <name evidence="7" type="ORF">NE686_21585</name>
</gene>
<dbReference type="Pfam" id="PF01979">
    <property type="entry name" value="Amidohydro_1"/>
    <property type="match status" value="1"/>
</dbReference>
<evidence type="ECO:0000313" key="8">
    <source>
        <dbReference type="Proteomes" id="UP001524478"/>
    </source>
</evidence>
<dbReference type="CDD" id="cd00854">
    <property type="entry name" value="NagA"/>
    <property type="match status" value="1"/>
</dbReference>
<dbReference type="SUPFAM" id="SSF51556">
    <property type="entry name" value="Metallo-dependent hydrolases"/>
    <property type="match status" value="1"/>
</dbReference>
<evidence type="ECO:0000256" key="3">
    <source>
        <dbReference type="ARBA" id="ARBA00022801"/>
    </source>
</evidence>
<evidence type="ECO:0000256" key="1">
    <source>
        <dbReference type="ARBA" id="ARBA00010716"/>
    </source>
</evidence>
<sequence length="396" mass="43635">MKLKDKKGDNMRTLIRNINLVNPYEIFFGYGVVVEQDKIVEINIEDNIKIENIDLVIDGKGNFLAPGFVDIHNHGNMGFDIMDSTEDAIDNIGKFHLQNGVTSYLGTVITSSYENMSNAIRNLANYKNKNELSQLIGIHLEGPFFSLDKKGAQPGKYIKKPNMEDIREIFNISNEGLKMVSIAPETFGALDIISYLKSKDVTVALAHSNASFEETQIGINYGATVATHLYNGMREFNHREPGIIGAALLDERVYCEIIYDRIHLHDAAVKIAVKMKGADKIVLVSDSMMAAGLSDGDYELGGQKVIVKNSTARLETGSLAGSTLNLRDAVYNMIHYLDIPIKDAIRMASLSPAKAIGINSHKGSIEIGKDADMILIDKDINVLGTMVMGEWKSCSN</sequence>
<dbReference type="PIRSF" id="PIRSF038994">
    <property type="entry name" value="NagA"/>
    <property type="match status" value="1"/>
</dbReference>
<dbReference type="RefSeq" id="WP_256313096.1">
    <property type="nucleotide sequence ID" value="NZ_JANGAC010000027.1"/>
</dbReference>
<evidence type="ECO:0000256" key="2">
    <source>
        <dbReference type="ARBA" id="ARBA00022723"/>
    </source>
</evidence>
<dbReference type="GO" id="GO:0008448">
    <property type="term" value="F:N-acetylglucosamine-6-phosphate deacetylase activity"/>
    <property type="evidence" value="ECO:0007669"/>
    <property type="project" value="UniProtKB-EC"/>
</dbReference>
<comment type="caution">
    <text evidence="7">The sequence shown here is derived from an EMBL/GenBank/DDBJ whole genome shotgun (WGS) entry which is preliminary data.</text>
</comment>
<protein>
    <submittedName>
        <fullName evidence="7">N-acetylglucosamine-6-phosphate deacetylase</fullName>
        <ecNumber evidence="7">3.5.1.25</ecNumber>
    </submittedName>
</protein>
<dbReference type="Gene3D" id="2.30.40.10">
    <property type="entry name" value="Urease, subunit C, domain 1"/>
    <property type="match status" value="1"/>
</dbReference>